<protein>
    <recommendedName>
        <fullName evidence="7">DNA 3'-5' helicase</fullName>
        <ecNumber evidence="7">5.6.2.4</ecNumber>
    </recommendedName>
</protein>
<comment type="catalytic activity">
    <reaction evidence="6">
        <text>Couples ATP hydrolysis with the unwinding of duplex DNA by translocating in the 3'-5' direction.</text>
        <dbReference type="EC" id="5.6.2.4"/>
    </reaction>
</comment>
<evidence type="ECO:0000256" key="9">
    <source>
        <dbReference type="PROSITE-ProRule" id="PRU00560"/>
    </source>
</evidence>
<evidence type="ECO:0000313" key="11">
    <source>
        <dbReference type="EMBL" id="MBC8543893.1"/>
    </source>
</evidence>
<dbReference type="SUPFAM" id="SSF52540">
    <property type="entry name" value="P-loop containing nucleoside triphosphate hydrolases"/>
    <property type="match status" value="1"/>
</dbReference>
<dbReference type="PANTHER" id="PTHR11070:SF2">
    <property type="entry name" value="ATP-DEPENDENT DNA HELICASE SRS2"/>
    <property type="match status" value="1"/>
</dbReference>
<evidence type="ECO:0000256" key="2">
    <source>
        <dbReference type="ARBA" id="ARBA00022801"/>
    </source>
</evidence>
<dbReference type="Pfam" id="PF13361">
    <property type="entry name" value="UvrD_C"/>
    <property type="match status" value="1"/>
</dbReference>
<evidence type="ECO:0000256" key="1">
    <source>
        <dbReference type="ARBA" id="ARBA00022741"/>
    </source>
</evidence>
<evidence type="ECO:0000256" key="7">
    <source>
        <dbReference type="ARBA" id="ARBA00034808"/>
    </source>
</evidence>
<organism evidence="11 12">
    <name type="scientific">Bianquea renquensis</name>
    <dbReference type="NCBI Taxonomy" id="2763661"/>
    <lineage>
        <taxon>Bacteria</taxon>
        <taxon>Bacillati</taxon>
        <taxon>Bacillota</taxon>
        <taxon>Clostridia</taxon>
        <taxon>Eubacteriales</taxon>
        <taxon>Bianqueaceae</taxon>
        <taxon>Bianquea</taxon>
    </lineage>
</organism>
<evidence type="ECO:0000256" key="3">
    <source>
        <dbReference type="ARBA" id="ARBA00022806"/>
    </source>
</evidence>
<keyword evidence="3 9" id="KW-0347">Helicase</keyword>
<dbReference type="AlphaFoldDB" id="A0A926DRI2"/>
<evidence type="ECO:0000313" key="12">
    <source>
        <dbReference type="Proteomes" id="UP000657006"/>
    </source>
</evidence>
<dbReference type="InterPro" id="IPR000212">
    <property type="entry name" value="DNA_helicase_UvrD/REP"/>
</dbReference>
<dbReference type="PANTHER" id="PTHR11070">
    <property type="entry name" value="UVRD / RECB / PCRA DNA HELICASE FAMILY MEMBER"/>
    <property type="match status" value="1"/>
</dbReference>
<dbReference type="GO" id="GO:0016787">
    <property type="term" value="F:hydrolase activity"/>
    <property type="evidence" value="ECO:0007669"/>
    <property type="project" value="UniProtKB-UniRule"/>
</dbReference>
<feature type="domain" description="UvrD-like helicase ATP-binding" evidence="10">
    <location>
        <begin position="1"/>
        <end position="235"/>
    </location>
</feature>
<dbReference type="InterPro" id="IPR014016">
    <property type="entry name" value="UvrD-like_ATP-bd"/>
</dbReference>
<evidence type="ECO:0000256" key="4">
    <source>
        <dbReference type="ARBA" id="ARBA00022840"/>
    </source>
</evidence>
<dbReference type="Pfam" id="PF00580">
    <property type="entry name" value="UvrD-helicase"/>
    <property type="match status" value="1"/>
</dbReference>
<dbReference type="PROSITE" id="PS51198">
    <property type="entry name" value="UVRD_HELICASE_ATP_BIND"/>
    <property type="match status" value="1"/>
</dbReference>
<evidence type="ECO:0000256" key="8">
    <source>
        <dbReference type="ARBA" id="ARBA00048988"/>
    </source>
</evidence>
<keyword evidence="2 9" id="KW-0378">Hydrolase</keyword>
<dbReference type="InterPro" id="IPR014017">
    <property type="entry name" value="DNA_helicase_UvrD-like_C"/>
</dbReference>
<evidence type="ECO:0000256" key="5">
    <source>
        <dbReference type="ARBA" id="ARBA00023235"/>
    </source>
</evidence>
<keyword evidence="12" id="KW-1185">Reference proteome</keyword>
<accession>A0A926DRI2</accession>
<comment type="catalytic activity">
    <reaction evidence="8">
        <text>ATP + H2O = ADP + phosphate + H(+)</text>
        <dbReference type="Rhea" id="RHEA:13065"/>
        <dbReference type="ChEBI" id="CHEBI:15377"/>
        <dbReference type="ChEBI" id="CHEBI:15378"/>
        <dbReference type="ChEBI" id="CHEBI:30616"/>
        <dbReference type="ChEBI" id="CHEBI:43474"/>
        <dbReference type="ChEBI" id="CHEBI:456216"/>
        <dbReference type="EC" id="5.6.2.4"/>
    </reaction>
</comment>
<keyword evidence="5" id="KW-0413">Isomerase</keyword>
<dbReference type="GO" id="GO:0000725">
    <property type="term" value="P:recombinational repair"/>
    <property type="evidence" value="ECO:0007669"/>
    <property type="project" value="TreeGrafter"/>
</dbReference>
<dbReference type="GO" id="GO:0043138">
    <property type="term" value="F:3'-5' DNA helicase activity"/>
    <property type="evidence" value="ECO:0007669"/>
    <property type="project" value="UniProtKB-EC"/>
</dbReference>
<keyword evidence="1 9" id="KW-0547">Nucleotide-binding</keyword>
<dbReference type="GO" id="GO:0005524">
    <property type="term" value="F:ATP binding"/>
    <property type="evidence" value="ECO:0007669"/>
    <property type="project" value="UniProtKB-UniRule"/>
</dbReference>
<dbReference type="Proteomes" id="UP000657006">
    <property type="component" value="Unassembled WGS sequence"/>
</dbReference>
<proteinExistence type="predicted"/>
<gene>
    <name evidence="11" type="ORF">H8730_10085</name>
</gene>
<dbReference type="GO" id="GO:0005829">
    <property type="term" value="C:cytosol"/>
    <property type="evidence" value="ECO:0007669"/>
    <property type="project" value="TreeGrafter"/>
</dbReference>
<sequence length="570" mass="64037">MIELDDERKKLLQTDDHILVLGGPGSGKTTIALCKAKHDIEKLKPFQKILFLSFARATVVRVYKQSQGILNTTDLKNIEISTYHAFEWKLLKSNAMLISKHPLSILPPHEAAVLFRGLSEDDLKQATSKEFVNSEKLHFDLFASETARLLSQSDSVLKLISDLYPIIILDEFQDTNQDEWDMICSLGQYSTLVALADPEQRIYDFRGASPARVGEYIKLFSPSSFDFGKNNKRSSGTDIVEFGNDLLTGANIGKEYHDVSICLYDEGYHNKSGLIKLKSGLLSIIRKLNNSSSNWSVAILTASNSLMIDVSDFLYNSQRFSNEHVLPSITHNVFIDMTGPTLSAIAIASVLELGSQCKCSVSNIVNLLEKHISGKNSGKISNADNIMCDALLSYLKTGKTRGKNRENLISLCERLADAANKIVYTGNIIDDWKAVRELFNDPNKYLSMLYRDSFHVRLLRKGSALYSTLSDLWRTNLNYFGAQIATENAFTQEYFSMDIQDSNGVNVMTIHKSKGKEFDVVIIYEEKYKGRILTNPEEIDKARLNLRVAVTRAKKKTFVLTPCSKPCELL</sequence>
<dbReference type="GO" id="GO:0003677">
    <property type="term" value="F:DNA binding"/>
    <property type="evidence" value="ECO:0007669"/>
    <property type="project" value="InterPro"/>
</dbReference>
<dbReference type="Gene3D" id="3.40.50.300">
    <property type="entry name" value="P-loop containing nucleotide triphosphate hydrolases"/>
    <property type="match status" value="2"/>
</dbReference>
<dbReference type="EMBL" id="JACRSQ010000013">
    <property type="protein sequence ID" value="MBC8543893.1"/>
    <property type="molecule type" value="Genomic_DNA"/>
</dbReference>
<name>A0A926DRI2_9FIRM</name>
<dbReference type="InterPro" id="IPR027417">
    <property type="entry name" value="P-loop_NTPase"/>
</dbReference>
<dbReference type="RefSeq" id="WP_177714679.1">
    <property type="nucleotide sequence ID" value="NZ_JACRSQ010000013.1"/>
</dbReference>
<evidence type="ECO:0000256" key="6">
    <source>
        <dbReference type="ARBA" id="ARBA00034617"/>
    </source>
</evidence>
<keyword evidence="4 9" id="KW-0067">ATP-binding</keyword>
<dbReference type="EC" id="5.6.2.4" evidence="7"/>
<feature type="binding site" evidence="9">
    <location>
        <begin position="22"/>
        <end position="29"/>
    </location>
    <ligand>
        <name>ATP</name>
        <dbReference type="ChEBI" id="CHEBI:30616"/>
    </ligand>
</feature>
<evidence type="ECO:0000259" key="10">
    <source>
        <dbReference type="PROSITE" id="PS51198"/>
    </source>
</evidence>
<reference evidence="11" key="1">
    <citation type="submission" date="2020-08" db="EMBL/GenBank/DDBJ databases">
        <title>Genome public.</title>
        <authorList>
            <person name="Liu C."/>
            <person name="Sun Q."/>
        </authorList>
    </citation>
    <scope>NUCLEOTIDE SEQUENCE</scope>
    <source>
        <strain evidence="11">NSJ-32</strain>
    </source>
</reference>
<comment type="caution">
    <text evidence="11">The sequence shown here is derived from an EMBL/GenBank/DDBJ whole genome shotgun (WGS) entry which is preliminary data.</text>
</comment>